<dbReference type="RefSeq" id="WP_136000521.1">
    <property type="nucleotide sequence ID" value="NZ_SRYX01000115.1"/>
</dbReference>
<dbReference type="Proteomes" id="UP000309566">
    <property type="component" value="Unassembled WGS sequence"/>
</dbReference>
<organism evidence="1 2">
    <name type="scientific">Bacteroides caecimuris</name>
    <dbReference type="NCBI Taxonomy" id="1796613"/>
    <lineage>
        <taxon>Bacteria</taxon>
        <taxon>Pseudomonadati</taxon>
        <taxon>Bacteroidota</taxon>
        <taxon>Bacteroidia</taxon>
        <taxon>Bacteroidales</taxon>
        <taxon>Bacteroidaceae</taxon>
        <taxon>Bacteroides</taxon>
    </lineage>
</organism>
<dbReference type="EMBL" id="SRYX01000115">
    <property type="protein sequence ID" value="TGY25279.1"/>
    <property type="molecule type" value="Genomic_DNA"/>
</dbReference>
<accession>A0A4S2CAS3</accession>
<reference evidence="1 2" key="1">
    <citation type="submission" date="2019-04" db="EMBL/GenBank/DDBJ databases">
        <title>Microbes associate with the intestines of laboratory mice.</title>
        <authorList>
            <person name="Navarre W."/>
            <person name="Wong E."/>
            <person name="Huang K."/>
            <person name="Tropini C."/>
            <person name="Ng K."/>
            <person name="Yu B."/>
        </authorList>
    </citation>
    <scope>NUCLEOTIDE SEQUENCE [LARGE SCALE GENOMIC DNA]</scope>
    <source>
        <strain evidence="1 2">NM63_1-25</strain>
    </source>
</reference>
<comment type="caution">
    <text evidence="1">The sequence shown here is derived from an EMBL/GenBank/DDBJ whole genome shotgun (WGS) entry which is preliminary data.</text>
</comment>
<gene>
    <name evidence="1" type="ORF">E5353_17690</name>
</gene>
<proteinExistence type="predicted"/>
<protein>
    <submittedName>
        <fullName evidence="1">Uncharacterized protein</fullName>
    </submittedName>
</protein>
<name>A0A4S2CAS3_9BACE</name>
<dbReference type="AlphaFoldDB" id="A0A4S2CAS3"/>
<evidence type="ECO:0000313" key="1">
    <source>
        <dbReference type="EMBL" id="TGY25279.1"/>
    </source>
</evidence>
<sequence length="68" mass="7786">MKRELERTLSIIAGIAIEVTVLKKSATFSFDGRNDEAVSKIKNFFAGKKELEVDYDEECDFTCIYMNL</sequence>
<evidence type="ECO:0000313" key="2">
    <source>
        <dbReference type="Proteomes" id="UP000309566"/>
    </source>
</evidence>